<dbReference type="AlphaFoldDB" id="A0A9P1BVA6"/>
<feature type="compositionally biased region" description="Low complexity" evidence="1">
    <location>
        <begin position="34"/>
        <end position="43"/>
    </location>
</feature>
<evidence type="ECO:0000313" key="5">
    <source>
        <dbReference type="Proteomes" id="UP001152797"/>
    </source>
</evidence>
<feature type="region of interest" description="Disordered" evidence="1">
    <location>
        <begin position="189"/>
        <end position="238"/>
    </location>
</feature>
<feature type="region of interest" description="Disordered" evidence="1">
    <location>
        <begin position="135"/>
        <end position="163"/>
    </location>
</feature>
<sequence length="1159" mass="126340">MTAMARVPVSFGTQQPEVSTFYGSFSDEVKTLYPSGPSRGSFMPPSPPPPAPRARSRPRHDVASAAASAVSSRSEPLPPLAQPKGDVAPMEPHHPLRPMKSLAPPGLIAAGIPWLDYGPGCMPLAASPRPCAGHNGWQRPPSPLPMGSREHFSESESEHQKGGGFTTLFISGSHNATASKRPLADSAQHCQECHADDNHPKPASSESESCWLRWQPPPRDRASREVVSTSGGNLDKKGGEIGPVQIVVAVPGDLECGVHVARDWVHRHLGQPDKVILRLDFRNAFNLVDRAAVLRAVPQDLPGLTCWALASYNQAVLPEDQVQALAPSCQQRELSASVDKAQLARLMASTPGEAAKGYLQLLQQPGAGRLTLPSAPSDGFCPLCNGVADSFGEHARVCPCGGCGTSSRPSSMGSSLVSSGLRSGVLPATVGHGGHAALVHEERKRMHQPTEAQCQAQELQFLPLVAEGCAGGWGPTGMTVFRQLGSFLAAHAGCKDPSYGVRPKARFDGSFKLHTEDEHRIELSQTCLLSEVHVEFMLAKLANWKLSRPSLGLPQNCHIFRRKLFSQELAQIQRMLEDKADLRAAAAQEFRWALHSGGRCGDDTIDTAAALSALRQLAYLYGLPALDADLTSKMRLAKRRNDEKLPLMLLKLKLSHELFPAKGNAGHDVELNGLQKQAASLSMQFPGCEQALGAFGFKDRQALPALGTLKDESLGAETVLTCGMSISPDISRLVAEMEELELPRSFPSEVAGTIRQLQLNEAFWGRFKNIPEMATATDKQEILHILENFVLVNRKHVVLCQRLKTTVIRRIDEWTAPELALLCRSFAELSYLHEDLLLAMTEQVVSTLSDCTAQELCLLLDAYATKRCFVQSVTDAVTEQTLMRLKEFTPSQLCLHASSYTRLGMQNEELMRRISSRIIEAVGDAGMEPGFSARDICILAHAFAKLGEEKSRDVFNMLSRAALPVMRDFTAKELQSLLVSCAHARHADNELLENISAQAQRCISQFSAESLALTLRGMAFFGRTDDPIFTRALVELPRVILTMRPADIAVVCSSFTAAQVNSSFLVDLVSPVILEKAPTFNAVEWLLLLRSYAKLGPNKMFLSAVTNYLKVDELEPGQLDEALGFTQQLMKEAGEDLAPLDQLYSVERSAENFGEQNVE</sequence>
<proteinExistence type="predicted"/>
<name>A0A9P1BVA6_9DINO</name>
<dbReference type="OrthoDB" id="414124at2759"/>
<evidence type="ECO:0000313" key="4">
    <source>
        <dbReference type="EMBL" id="CAL1133519.1"/>
    </source>
</evidence>
<feature type="compositionally biased region" description="Basic and acidic residues" evidence="1">
    <location>
        <begin position="191"/>
        <end position="200"/>
    </location>
</feature>
<dbReference type="EMBL" id="CAMXCT020000540">
    <property type="protein sequence ID" value="CAL1133519.1"/>
    <property type="molecule type" value="Genomic_DNA"/>
</dbReference>
<evidence type="ECO:0000256" key="1">
    <source>
        <dbReference type="SAM" id="MobiDB-lite"/>
    </source>
</evidence>
<organism evidence="3">
    <name type="scientific">Cladocopium goreaui</name>
    <dbReference type="NCBI Taxonomy" id="2562237"/>
    <lineage>
        <taxon>Eukaryota</taxon>
        <taxon>Sar</taxon>
        <taxon>Alveolata</taxon>
        <taxon>Dinophyceae</taxon>
        <taxon>Suessiales</taxon>
        <taxon>Symbiodiniaceae</taxon>
        <taxon>Cladocopium</taxon>
    </lineage>
</organism>
<comment type="caution">
    <text evidence="3">The sequence shown here is derived from an EMBL/GenBank/DDBJ whole genome shotgun (WGS) entry which is preliminary data.</text>
</comment>
<reference evidence="3" key="1">
    <citation type="submission" date="2022-10" db="EMBL/GenBank/DDBJ databases">
        <authorList>
            <person name="Chen Y."/>
            <person name="Dougan E. K."/>
            <person name="Chan C."/>
            <person name="Rhodes N."/>
            <person name="Thang M."/>
        </authorList>
    </citation>
    <scope>NUCLEOTIDE SEQUENCE</scope>
</reference>
<accession>A0A9P1BVA6</accession>
<feature type="region of interest" description="Disordered" evidence="1">
    <location>
        <begin position="32"/>
        <end position="99"/>
    </location>
</feature>
<dbReference type="EMBL" id="CAMXCT010000540">
    <property type="protein sequence ID" value="CAI3980144.1"/>
    <property type="molecule type" value="Genomic_DNA"/>
</dbReference>
<feature type="domain" description="RNA-editing substrate-binding complex 6 protein" evidence="2">
    <location>
        <begin position="819"/>
        <end position="1095"/>
    </location>
</feature>
<feature type="compositionally biased region" description="Basic and acidic residues" evidence="1">
    <location>
        <begin position="148"/>
        <end position="161"/>
    </location>
</feature>
<evidence type="ECO:0000259" key="2">
    <source>
        <dbReference type="Pfam" id="PF26188"/>
    </source>
</evidence>
<reference evidence="4" key="2">
    <citation type="submission" date="2024-04" db="EMBL/GenBank/DDBJ databases">
        <authorList>
            <person name="Chen Y."/>
            <person name="Shah S."/>
            <person name="Dougan E. K."/>
            <person name="Thang M."/>
            <person name="Chan C."/>
        </authorList>
    </citation>
    <scope>NUCLEOTIDE SEQUENCE [LARGE SCALE GENOMIC DNA]</scope>
</reference>
<dbReference type="Proteomes" id="UP001152797">
    <property type="component" value="Unassembled WGS sequence"/>
</dbReference>
<keyword evidence="5" id="KW-1185">Reference proteome</keyword>
<gene>
    <name evidence="3" type="ORF">C1SCF055_LOCUS8048</name>
</gene>
<dbReference type="InterPro" id="IPR058917">
    <property type="entry name" value="RESC6_dom"/>
</dbReference>
<protein>
    <recommendedName>
        <fullName evidence="2">RNA-editing substrate-binding complex 6 protein domain-containing protein</fullName>
    </recommendedName>
</protein>
<evidence type="ECO:0000313" key="3">
    <source>
        <dbReference type="EMBL" id="CAI3980144.1"/>
    </source>
</evidence>
<dbReference type="Pfam" id="PF26188">
    <property type="entry name" value="RESC6"/>
    <property type="match status" value="1"/>
</dbReference>
<dbReference type="EMBL" id="CAMXCT030000540">
    <property type="protein sequence ID" value="CAL4767456.1"/>
    <property type="molecule type" value="Genomic_DNA"/>
</dbReference>
<feature type="compositionally biased region" description="Low complexity" evidence="1">
    <location>
        <begin position="63"/>
        <end position="74"/>
    </location>
</feature>